<sequence>MSFEVTIAGSGHRFEVDEDETILDAAIRQDIGLPYGCRNGFCGACLATLVEGEVEYPDGEPDKLIDAAEDACLPCQAVPRSDLVLEVEEIETPEEIKPRTMPVKVVKIDHLADDVVRLWLKLPEEQRLQFMAGQYLDFLLDDGRRRAFSIANPPHEDDLIELHIRHVDGGVFTDWAFTQMKDGTILRIEAPLGTFTLDEESDRPMLFIAGGTGFAPIKSQIEHAFHAGLDRPMVLYWGVRSQEDLYLPDLPRQWEKEHENFRFVPVLSEPGEGWQGRSGWVHEAVLEDLGDELPKYDVYMAGPPPMVSAARDALLERGVPESQLHYDSFEYAAD</sequence>
<dbReference type="SUPFAM" id="SSF54292">
    <property type="entry name" value="2Fe-2S ferredoxin-like"/>
    <property type="match status" value="1"/>
</dbReference>
<dbReference type="Gene3D" id="3.40.50.80">
    <property type="entry name" value="Nucleotide-binding domain of ferredoxin-NADP reductase (FNR) module"/>
    <property type="match status" value="1"/>
</dbReference>
<proteinExistence type="predicted"/>
<dbReference type="InterPro" id="IPR008333">
    <property type="entry name" value="Cbr1-like_FAD-bd_dom"/>
</dbReference>
<dbReference type="Pfam" id="PF00175">
    <property type="entry name" value="NAD_binding_1"/>
    <property type="match status" value="1"/>
</dbReference>
<dbReference type="InterPro" id="IPR012675">
    <property type="entry name" value="Beta-grasp_dom_sf"/>
</dbReference>
<dbReference type="SUPFAM" id="SSF63380">
    <property type="entry name" value="Riboflavin synthase domain-like"/>
    <property type="match status" value="1"/>
</dbReference>
<dbReference type="Gene3D" id="3.10.20.30">
    <property type="match status" value="1"/>
</dbReference>
<dbReference type="PROSITE" id="PS51384">
    <property type="entry name" value="FAD_FR"/>
    <property type="match status" value="1"/>
</dbReference>
<dbReference type="EMBL" id="DROM01000373">
    <property type="protein sequence ID" value="HHH13813.1"/>
    <property type="molecule type" value="Genomic_DNA"/>
</dbReference>
<feature type="domain" description="FAD-binding FR-type" evidence="2">
    <location>
        <begin position="98"/>
        <end position="198"/>
    </location>
</feature>
<evidence type="ECO:0000259" key="1">
    <source>
        <dbReference type="PROSITE" id="PS51085"/>
    </source>
</evidence>
<dbReference type="PANTHER" id="PTHR47354">
    <property type="entry name" value="NADH OXIDOREDUCTASE HCR"/>
    <property type="match status" value="1"/>
</dbReference>
<dbReference type="InterPro" id="IPR039261">
    <property type="entry name" value="FNR_nucleotide-bd"/>
</dbReference>
<dbReference type="PROSITE" id="PS00197">
    <property type="entry name" value="2FE2S_FER_1"/>
    <property type="match status" value="1"/>
</dbReference>
<dbReference type="CDD" id="cd00207">
    <property type="entry name" value="fer2"/>
    <property type="match status" value="1"/>
</dbReference>
<organism evidence="3">
    <name type="scientific">Thiolapillus brandeum</name>
    <dbReference type="NCBI Taxonomy" id="1076588"/>
    <lineage>
        <taxon>Bacteria</taxon>
        <taxon>Pseudomonadati</taxon>
        <taxon>Pseudomonadota</taxon>
        <taxon>Gammaproteobacteria</taxon>
        <taxon>Chromatiales</taxon>
        <taxon>Sedimenticolaceae</taxon>
        <taxon>Thiolapillus</taxon>
    </lineage>
</organism>
<name>A0A7C5IZZ9_9GAMM</name>
<dbReference type="Proteomes" id="UP000886100">
    <property type="component" value="Unassembled WGS sequence"/>
</dbReference>
<dbReference type="PRINTS" id="PR00410">
    <property type="entry name" value="PHEHYDRXLASE"/>
</dbReference>
<dbReference type="CDD" id="cd06189">
    <property type="entry name" value="flavin_oxioreductase"/>
    <property type="match status" value="1"/>
</dbReference>
<gene>
    <name evidence="3" type="ORF">ENJ98_06205</name>
</gene>
<dbReference type="InterPro" id="IPR006058">
    <property type="entry name" value="2Fe2S_fd_BS"/>
</dbReference>
<feature type="domain" description="2Fe-2S ferredoxin-type" evidence="1">
    <location>
        <begin position="3"/>
        <end position="91"/>
    </location>
</feature>
<evidence type="ECO:0000259" key="2">
    <source>
        <dbReference type="PROSITE" id="PS51384"/>
    </source>
</evidence>
<evidence type="ECO:0000313" key="3">
    <source>
        <dbReference type="EMBL" id="HHH13813.1"/>
    </source>
</evidence>
<accession>A0A7C5IZZ9</accession>
<dbReference type="Pfam" id="PF00970">
    <property type="entry name" value="FAD_binding_6"/>
    <property type="match status" value="1"/>
</dbReference>
<dbReference type="InterPro" id="IPR001433">
    <property type="entry name" value="OxRdtase_FAD/NAD-bd"/>
</dbReference>
<dbReference type="PANTHER" id="PTHR47354:SF5">
    <property type="entry name" value="PROTEIN RFBI"/>
    <property type="match status" value="1"/>
</dbReference>
<dbReference type="AlphaFoldDB" id="A0A7C5IZZ9"/>
<dbReference type="InterPro" id="IPR017938">
    <property type="entry name" value="Riboflavin_synthase-like_b-brl"/>
</dbReference>
<dbReference type="SUPFAM" id="SSF52343">
    <property type="entry name" value="Ferredoxin reductase-like, C-terminal NADP-linked domain"/>
    <property type="match status" value="1"/>
</dbReference>
<dbReference type="InterPro" id="IPR017927">
    <property type="entry name" value="FAD-bd_FR_type"/>
</dbReference>
<dbReference type="Gene3D" id="2.40.30.10">
    <property type="entry name" value="Translation factors"/>
    <property type="match status" value="1"/>
</dbReference>
<protein>
    <submittedName>
        <fullName evidence="3">CDP-6-deoxy-delta-3,4-glucoseen reductase</fullName>
    </submittedName>
</protein>
<reference evidence="3" key="1">
    <citation type="journal article" date="2020" name="mSystems">
        <title>Genome- and Community-Level Interaction Insights into Carbon Utilization and Element Cycling Functions of Hydrothermarchaeota in Hydrothermal Sediment.</title>
        <authorList>
            <person name="Zhou Z."/>
            <person name="Liu Y."/>
            <person name="Xu W."/>
            <person name="Pan J."/>
            <person name="Luo Z.H."/>
            <person name="Li M."/>
        </authorList>
    </citation>
    <scope>NUCLEOTIDE SEQUENCE [LARGE SCALE GENOMIC DNA]</scope>
    <source>
        <strain evidence="3">HyVt-535</strain>
    </source>
</reference>
<dbReference type="InterPro" id="IPR036010">
    <property type="entry name" value="2Fe-2S_ferredoxin-like_sf"/>
</dbReference>
<dbReference type="GO" id="GO:0051537">
    <property type="term" value="F:2 iron, 2 sulfur cluster binding"/>
    <property type="evidence" value="ECO:0007669"/>
    <property type="project" value="InterPro"/>
</dbReference>
<dbReference type="InterPro" id="IPR050415">
    <property type="entry name" value="MRET"/>
</dbReference>
<dbReference type="PROSITE" id="PS51085">
    <property type="entry name" value="2FE2S_FER_2"/>
    <property type="match status" value="1"/>
</dbReference>
<dbReference type="InterPro" id="IPR001041">
    <property type="entry name" value="2Fe-2S_ferredoxin-type"/>
</dbReference>
<comment type="caution">
    <text evidence="3">The sequence shown here is derived from an EMBL/GenBank/DDBJ whole genome shotgun (WGS) entry which is preliminary data.</text>
</comment>
<dbReference type="GO" id="GO:0016491">
    <property type="term" value="F:oxidoreductase activity"/>
    <property type="evidence" value="ECO:0007669"/>
    <property type="project" value="InterPro"/>
</dbReference>
<dbReference type="Pfam" id="PF00111">
    <property type="entry name" value="Fer2"/>
    <property type="match status" value="1"/>
</dbReference>